<dbReference type="InterPro" id="IPR004485">
    <property type="entry name" value="Cobalamin_biosynth_CobD/CbiB"/>
</dbReference>
<feature type="transmembrane region" description="Helical" evidence="9">
    <location>
        <begin position="83"/>
        <end position="103"/>
    </location>
</feature>
<evidence type="ECO:0000256" key="1">
    <source>
        <dbReference type="ARBA" id="ARBA00004651"/>
    </source>
</evidence>
<keyword evidence="8 9" id="KW-0472">Membrane</keyword>
<dbReference type="EMBL" id="QNUL01000010">
    <property type="protein sequence ID" value="REA60623.1"/>
    <property type="molecule type" value="Genomic_DNA"/>
</dbReference>
<organism evidence="10 11">
    <name type="scientific">Dyadobacter luteus</name>
    <dbReference type="NCBI Taxonomy" id="2259619"/>
    <lineage>
        <taxon>Bacteria</taxon>
        <taxon>Pseudomonadati</taxon>
        <taxon>Bacteroidota</taxon>
        <taxon>Cytophagia</taxon>
        <taxon>Cytophagales</taxon>
        <taxon>Spirosomataceae</taxon>
        <taxon>Dyadobacter</taxon>
    </lineage>
</organism>
<evidence type="ECO:0000256" key="8">
    <source>
        <dbReference type="ARBA" id="ARBA00023136"/>
    </source>
</evidence>
<dbReference type="Pfam" id="PF03186">
    <property type="entry name" value="CobD_Cbib"/>
    <property type="match status" value="1"/>
</dbReference>
<evidence type="ECO:0000313" key="11">
    <source>
        <dbReference type="Proteomes" id="UP000256373"/>
    </source>
</evidence>
<dbReference type="Proteomes" id="UP000256373">
    <property type="component" value="Unassembled WGS sequence"/>
</dbReference>
<comment type="pathway">
    <text evidence="2 9">Cofactor biosynthesis; adenosylcobalamin biosynthesis.</text>
</comment>
<dbReference type="GO" id="GO:0048472">
    <property type="term" value="F:threonine-phosphate decarboxylase activity"/>
    <property type="evidence" value="ECO:0007669"/>
    <property type="project" value="InterPro"/>
</dbReference>
<dbReference type="RefSeq" id="WP_115831509.1">
    <property type="nucleotide sequence ID" value="NZ_QNUL01000010.1"/>
</dbReference>
<reference evidence="10 11" key="1">
    <citation type="submission" date="2018-07" db="EMBL/GenBank/DDBJ databases">
        <title>Dyadobacter roseus sp. nov., isolated from rose rhizosphere soil.</title>
        <authorList>
            <person name="Chen L."/>
        </authorList>
    </citation>
    <scope>NUCLEOTIDE SEQUENCE [LARGE SCALE GENOMIC DNA]</scope>
    <source>
        <strain evidence="10 11">RS19</strain>
    </source>
</reference>
<comment type="caution">
    <text evidence="10">The sequence shown here is derived from an EMBL/GenBank/DDBJ whole genome shotgun (WGS) entry which is preliminary data.</text>
</comment>
<evidence type="ECO:0000256" key="2">
    <source>
        <dbReference type="ARBA" id="ARBA00004953"/>
    </source>
</evidence>
<comment type="similarity">
    <text evidence="3 9">Belongs to the CobD/CbiB family.</text>
</comment>
<dbReference type="UniPathway" id="UPA00148"/>
<evidence type="ECO:0000256" key="6">
    <source>
        <dbReference type="ARBA" id="ARBA00022692"/>
    </source>
</evidence>
<dbReference type="GO" id="GO:0009236">
    <property type="term" value="P:cobalamin biosynthetic process"/>
    <property type="evidence" value="ECO:0007669"/>
    <property type="project" value="UniProtKB-UniRule"/>
</dbReference>
<dbReference type="GO" id="GO:0005886">
    <property type="term" value="C:plasma membrane"/>
    <property type="evidence" value="ECO:0007669"/>
    <property type="project" value="UniProtKB-SubCell"/>
</dbReference>
<keyword evidence="7 9" id="KW-1133">Transmembrane helix</keyword>
<name>A0A3D8YA81_9BACT</name>
<evidence type="ECO:0000256" key="4">
    <source>
        <dbReference type="ARBA" id="ARBA00022475"/>
    </source>
</evidence>
<feature type="transmembrane region" description="Helical" evidence="9">
    <location>
        <begin position="296"/>
        <end position="316"/>
    </location>
</feature>
<evidence type="ECO:0000256" key="9">
    <source>
        <dbReference type="HAMAP-Rule" id="MF_00024"/>
    </source>
</evidence>
<gene>
    <name evidence="9 10" type="primary">cobD</name>
    <name evidence="10" type="ORF">DSL64_13855</name>
</gene>
<evidence type="ECO:0000256" key="7">
    <source>
        <dbReference type="ARBA" id="ARBA00022989"/>
    </source>
</evidence>
<evidence type="ECO:0000256" key="5">
    <source>
        <dbReference type="ARBA" id="ARBA00022573"/>
    </source>
</evidence>
<dbReference type="OrthoDB" id="9811967at2"/>
<dbReference type="GO" id="GO:0015420">
    <property type="term" value="F:ABC-type vitamin B12 transporter activity"/>
    <property type="evidence" value="ECO:0007669"/>
    <property type="project" value="UniProtKB-UniRule"/>
</dbReference>
<comment type="function">
    <text evidence="9">Converts cobyric acid to cobinamide by the addition of aminopropanol on the F carboxylic group.</text>
</comment>
<dbReference type="PANTHER" id="PTHR34308:SF1">
    <property type="entry name" value="COBALAMIN BIOSYNTHESIS PROTEIN CBIB"/>
    <property type="match status" value="1"/>
</dbReference>
<feature type="transmembrane region" description="Helical" evidence="9">
    <location>
        <begin position="157"/>
        <end position="178"/>
    </location>
</feature>
<dbReference type="PANTHER" id="PTHR34308">
    <property type="entry name" value="COBALAMIN BIOSYNTHESIS PROTEIN CBIB"/>
    <property type="match status" value="1"/>
</dbReference>
<feature type="transmembrane region" description="Helical" evidence="9">
    <location>
        <begin position="6"/>
        <end position="22"/>
    </location>
</feature>
<keyword evidence="5 9" id="KW-0169">Cobalamin biosynthesis</keyword>
<keyword evidence="4 9" id="KW-1003">Cell membrane</keyword>
<dbReference type="NCBIfam" id="TIGR00380">
    <property type="entry name" value="cobal_cbiB"/>
    <property type="match status" value="1"/>
</dbReference>
<evidence type="ECO:0000256" key="3">
    <source>
        <dbReference type="ARBA" id="ARBA00006263"/>
    </source>
</evidence>
<proteinExistence type="inferred from homology"/>
<accession>A0A3D8YA81</accession>
<keyword evidence="6 9" id="KW-0812">Transmembrane</keyword>
<evidence type="ECO:0000313" key="10">
    <source>
        <dbReference type="EMBL" id="REA60623.1"/>
    </source>
</evidence>
<keyword evidence="11" id="KW-1185">Reference proteome</keyword>
<feature type="transmembrane region" description="Helical" evidence="9">
    <location>
        <begin position="56"/>
        <end position="77"/>
    </location>
</feature>
<dbReference type="AlphaFoldDB" id="A0A3D8YA81"/>
<protein>
    <recommendedName>
        <fullName evidence="9">Cobalamin biosynthesis protein CobD</fullName>
    </recommendedName>
</protein>
<dbReference type="HAMAP" id="MF_00024">
    <property type="entry name" value="CobD_CbiB"/>
    <property type="match status" value="1"/>
</dbReference>
<comment type="subcellular location">
    <subcellularLocation>
        <location evidence="1 9">Cell membrane</location>
        <topology evidence="1 9">Multi-pass membrane protein</topology>
    </subcellularLocation>
</comment>
<sequence>MEESLLLILPLIIGYVLDLVVGDPQDWPHPIRVFGNLIAFGERLLNKSSARFAKGVMLSISLVAGTFLFFLILNYLLLQISDWLFILINSIFVWYGLANHNLISEGRAVFKVLNEEGIKSGRTQLSRIVGRDTSQLSAQQIRIAVLETMSENLSDGVVAPLFFYAIGGVPGMMAYKMINTLDSMIGYRSERYEQFGKFAARLDDVANFIPARLTAILMVLVVLSKRGLRFMLQYGSNHKSPNSGYPEATLAGILNCRFGGPNMYHGKLVEKPFIGEVDREIHPDEIREVAWINHKVCFMVVLLIAIFFLISNFSFLPSAY</sequence>